<dbReference type="EMBL" id="VNHM01000010">
    <property type="protein sequence ID" value="TYO95004.1"/>
    <property type="molecule type" value="Genomic_DNA"/>
</dbReference>
<dbReference type="RefSeq" id="WP_279233205.1">
    <property type="nucleotide sequence ID" value="NZ_VNHM01000010.1"/>
</dbReference>
<proteinExistence type="predicted"/>
<accession>A0A5S4ZQD5</accession>
<sequence length="42" mass="4653">MPKRVAGILAKNTTGYRPVWDMGRAAGVKKRQRITGINRPST</sequence>
<organism evidence="1 2">
    <name type="scientific">Desulfallas thermosapovorans DSM 6562</name>
    <dbReference type="NCBI Taxonomy" id="1121431"/>
    <lineage>
        <taxon>Bacteria</taxon>
        <taxon>Bacillati</taxon>
        <taxon>Bacillota</taxon>
        <taxon>Clostridia</taxon>
        <taxon>Eubacteriales</taxon>
        <taxon>Desulfallaceae</taxon>
        <taxon>Desulfallas</taxon>
    </lineage>
</organism>
<evidence type="ECO:0000313" key="2">
    <source>
        <dbReference type="Proteomes" id="UP000323166"/>
    </source>
</evidence>
<keyword evidence="2" id="KW-1185">Reference proteome</keyword>
<dbReference type="Proteomes" id="UP000323166">
    <property type="component" value="Unassembled WGS sequence"/>
</dbReference>
<name>A0A5S4ZQD5_9FIRM</name>
<reference evidence="1 2" key="1">
    <citation type="submission" date="2019-07" db="EMBL/GenBank/DDBJ databases">
        <title>Genomic Encyclopedia of Type Strains, Phase I: the one thousand microbial genomes (KMG-I) project.</title>
        <authorList>
            <person name="Kyrpides N."/>
        </authorList>
    </citation>
    <scope>NUCLEOTIDE SEQUENCE [LARGE SCALE GENOMIC DNA]</scope>
    <source>
        <strain evidence="1 2">DSM 6562</strain>
    </source>
</reference>
<comment type="caution">
    <text evidence="1">The sequence shown here is derived from an EMBL/GenBank/DDBJ whole genome shotgun (WGS) entry which is preliminary data.</text>
</comment>
<gene>
    <name evidence="1" type="ORF">LX24_02025</name>
</gene>
<dbReference type="AlphaFoldDB" id="A0A5S4ZQD5"/>
<protein>
    <submittedName>
        <fullName evidence="1">Uncharacterized protein</fullName>
    </submittedName>
</protein>
<evidence type="ECO:0000313" key="1">
    <source>
        <dbReference type="EMBL" id="TYO95004.1"/>
    </source>
</evidence>